<protein>
    <submittedName>
        <fullName evidence="2">HD domain-containing protein</fullName>
    </submittedName>
</protein>
<dbReference type="Proteomes" id="UP000309016">
    <property type="component" value="Chromosome"/>
</dbReference>
<dbReference type="KEGG" id="afla:FHG64_03390"/>
<keyword evidence="3" id="KW-1185">Reference proteome</keyword>
<feature type="domain" description="HD" evidence="1">
    <location>
        <begin position="29"/>
        <end position="123"/>
    </location>
</feature>
<dbReference type="OrthoDB" id="5728337at2"/>
<dbReference type="InterPro" id="IPR003607">
    <property type="entry name" value="HD/PDEase_dom"/>
</dbReference>
<name>A0A5B7WZL8_9FLAO</name>
<reference evidence="2 3" key="1">
    <citation type="submission" date="2019-06" db="EMBL/GenBank/DDBJ databases">
        <title>Complete genome sequence of Antarcticibacterium flavum KCTC 52984T from an Antarctic marine sediment.</title>
        <authorList>
            <person name="Lee Y.M."/>
            <person name="Shin S.C."/>
        </authorList>
    </citation>
    <scope>NUCLEOTIDE SEQUENCE [LARGE SCALE GENOMIC DNA]</scope>
    <source>
        <strain evidence="2 3">KCTC 52984</strain>
    </source>
</reference>
<dbReference type="InterPro" id="IPR006674">
    <property type="entry name" value="HD_domain"/>
</dbReference>
<evidence type="ECO:0000313" key="3">
    <source>
        <dbReference type="Proteomes" id="UP000309016"/>
    </source>
</evidence>
<evidence type="ECO:0000259" key="1">
    <source>
        <dbReference type="Pfam" id="PF01966"/>
    </source>
</evidence>
<dbReference type="Gene3D" id="1.10.3210.10">
    <property type="entry name" value="Hypothetical protein af1432"/>
    <property type="match status" value="1"/>
</dbReference>
<evidence type="ECO:0000313" key="2">
    <source>
        <dbReference type="EMBL" id="QCY68509.1"/>
    </source>
</evidence>
<dbReference type="Pfam" id="PF01966">
    <property type="entry name" value="HD"/>
    <property type="match status" value="1"/>
</dbReference>
<dbReference type="SUPFAM" id="SSF109604">
    <property type="entry name" value="HD-domain/PDEase-like"/>
    <property type="match status" value="1"/>
</dbReference>
<dbReference type="AlphaFoldDB" id="A0A5B7WZL8"/>
<sequence length="196" mass="22663">MQAFKEIYDIVINALATGVPAQFTYHDAAHTKYVLEQAEVIAKHENVTGRELLLVKIAALYHDIGFLKGREDHESLGCKIAGDDLQDSLLTKDEILKVCAMIKATQIPQQPKTHLEKIVADADLEYLGTKNFKRFGDKLYKELLYFDPELNPRKWDEIQMDFLTSHTYHTSYCKKFKEPVKQQNLEMVKERLLAYK</sequence>
<dbReference type="CDD" id="cd00077">
    <property type="entry name" value="HDc"/>
    <property type="match status" value="1"/>
</dbReference>
<gene>
    <name evidence="2" type="ORF">FHG64_03390</name>
</gene>
<accession>A0A5B7WZL8</accession>
<dbReference type="RefSeq" id="WP_139065086.1">
    <property type="nucleotide sequence ID" value="NZ_CP040812.1"/>
</dbReference>
<organism evidence="2 3">
    <name type="scientific">Antarcticibacterium flavum</name>
    <dbReference type="NCBI Taxonomy" id="2058175"/>
    <lineage>
        <taxon>Bacteria</taxon>
        <taxon>Pseudomonadati</taxon>
        <taxon>Bacteroidota</taxon>
        <taxon>Flavobacteriia</taxon>
        <taxon>Flavobacteriales</taxon>
        <taxon>Flavobacteriaceae</taxon>
        <taxon>Antarcticibacterium</taxon>
    </lineage>
</organism>
<dbReference type="EMBL" id="CP040812">
    <property type="protein sequence ID" value="QCY68509.1"/>
    <property type="molecule type" value="Genomic_DNA"/>
</dbReference>
<proteinExistence type="predicted"/>